<comment type="similarity">
    <text evidence="3">Belongs to the P-Pant transferase superfamily. EntD family.</text>
</comment>
<sequence length="236" mass="25833">MEIITFAQRKILMGFRTIEPADEDTLAPSEVAASGRAVAKVRRRSGTARIIARTLLSELGFPPMPILKTRLGVPIWPDGVVGSLAHHDTVAAAAIAQRKNIEALGIDIEPDEPLPDGLIELIATPKEQSMYDLPLLRRRDLFVLKEAVYKAYFPMHHRMLEFQDVEIDIGSRSGYVPKAHCAFSVDLLSSSTSVIGLAYKVPLHGAGTRFAFPDGPRSNQARTSVCPLAHPQFGRG</sequence>
<organism evidence="16 17">
    <name type="scientific">Mesorhizobium hawassense</name>
    <dbReference type="NCBI Taxonomy" id="1209954"/>
    <lineage>
        <taxon>Bacteria</taxon>
        <taxon>Pseudomonadati</taxon>
        <taxon>Pseudomonadota</taxon>
        <taxon>Alphaproteobacteria</taxon>
        <taxon>Hyphomicrobiales</taxon>
        <taxon>Phyllobacteriaceae</taxon>
        <taxon>Mesorhizobium</taxon>
    </lineage>
</organism>
<feature type="binding site" evidence="12">
    <location>
        <position position="150"/>
    </location>
    <ligand>
        <name>CoA</name>
        <dbReference type="ChEBI" id="CHEBI:57287"/>
    </ligand>
</feature>
<keyword evidence="17" id="KW-1185">Reference proteome</keyword>
<dbReference type="Gene3D" id="3.90.470.20">
    <property type="entry name" value="4'-phosphopantetheinyl transferase domain"/>
    <property type="match status" value="1"/>
</dbReference>
<feature type="domain" description="4'-phosphopantetheinyl transferase" evidence="14">
    <location>
        <begin position="104"/>
        <end position="174"/>
    </location>
</feature>
<dbReference type="SUPFAM" id="SSF56214">
    <property type="entry name" value="4'-phosphopantetheinyl transferase"/>
    <property type="match status" value="1"/>
</dbReference>
<feature type="binding site" evidence="12">
    <location>
        <position position="107"/>
    </location>
    <ligand>
        <name>CoA</name>
        <dbReference type="ChEBI" id="CHEBI:57287"/>
    </ligand>
</feature>
<evidence type="ECO:0000256" key="12">
    <source>
        <dbReference type="PIRSR" id="PIRSR603542-1"/>
    </source>
</evidence>
<name>A0A330I018_9HYPH</name>
<dbReference type="InterPro" id="IPR003542">
    <property type="entry name" value="Enbac_synth_compD-like"/>
</dbReference>
<dbReference type="PRINTS" id="PR01399">
    <property type="entry name" value="ENTSNTHTASED"/>
</dbReference>
<evidence type="ECO:0000256" key="6">
    <source>
        <dbReference type="ARBA" id="ARBA00022679"/>
    </source>
</evidence>
<dbReference type="GO" id="GO:0000287">
    <property type="term" value="F:magnesium ion binding"/>
    <property type="evidence" value="ECO:0007669"/>
    <property type="project" value="InterPro"/>
</dbReference>
<dbReference type="Pfam" id="PF01648">
    <property type="entry name" value="ACPS"/>
    <property type="match status" value="1"/>
</dbReference>
<feature type="domain" description="4'-phosphopantetheinyl transferase N-terminal" evidence="15">
    <location>
        <begin position="35"/>
        <end position="96"/>
    </location>
</feature>
<feature type="binding site" evidence="13">
    <location>
        <position position="107"/>
    </location>
    <ligand>
        <name>Mg(2+)</name>
        <dbReference type="ChEBI" id="CHEBI:18420"/>
    </ligand>
</feature>
<proteinExistence type="inferred from homology"/>
<evidence type="ECO:0000256" key="9">
    <source>
        <dbReference type="ARBA" id="ARBA00031996"/>
    </source>
</evidence>
<dbReference type="GO" id="GO:0008897">
    <property type="term" value="F:holo-[acyl-carrier-protein] synthase activity"/>
    <property type="evidence" value="ECO:0007669"/>
    <property type="project" value="InterPro"/>
</dbReference>
<dbReference type="RefSeq" id="WP_112094905.1">
    <property type="nucleotide sequence ID" value="NZ_QMBP01000001.1"/>
</dbReference>
<dbReference type="InterPro" id="IPR041354">
    <property type="entry name" value="4PPT_N"/>
</dbReference>
<evidence type="ECO:0000256" key="5">
    <source>
        <dbReference type="ARBA" id="ARBA00019087"/>
    </source>
</evidence>
<dbReference type="GO" id="GO:0009366">
    <property type="term" value="C:enterobactin synthetase complex"/>
    <property type="evidence" value="ECO:0007669"/>
    <property type="project" value="InterPro"/>
</dbReference>
<dbReference type="AlphaFoldDB" id="A0A330I018"/>
<keyword evidence="6 16" id="KW-0808">Transferase</keyword>
<feature type="binding site" evidence="13">
    <location>
        <position position="108"/>
    </location>
    <ligand>
        <name>Mg(2+)</name>
        <dbReference type="ChEBI" id="CHEBI:18420"/>
    </ligand>
</feature>
<dbReference type="GO" id="GO:0005886">
    <property type="term" value="C:plasma membrane"/>
    <property type="evidence" value="ECO:0007669"/>
    <property type="project" value="TreeGrafter"/>
</dbReference>
<feature type="binding site" evidence="12">
    <location>
        <position position="160"/>
    </location>
    <ligand>
        <name>CoA</name>
        <dbReference type="ChEBI" id="CHEBI:57287"/>
    </ligand>
</feature>
<keyword evidence="13" id="KW-0479">Metal-binding</keyword>
<reference evidence="16 17" key="1">
    <citation type="submission" date="2018-07" db="EMBL/GenBank/DDBJ databases">
        <title>Diversity of Mesorhizobium strains in Brazil.</title>
        <authorList>
            <person name="Helene L.C.F."/>
            <person name="Dall'Agnol R."/>
            <person name="Delamuta J.R.M."/>
            <person name="Hungria M."/>
        </authorList>
    </citation>
    <scope>NUCLEOTIDE SEQUENCE [LARGE SCALE GENOMIC DNA]</scope>
    <source>
        <strain evidence="16 17">AC99b</strain>
    </source>
</reference>
<dbReference type="InterPro" id="IPR008278">
    <property type="entry name" value="4-PPantetheinyl_Trfase_dom"/>
</dbReference>
<evidence type="ECO:0000256" key="10">
    <source>
        <dbReference type="ARBA" id="ARBA00049176"/>
    </source>
</evidence>
<evidence type="ECO:0000256" key="13">
    <source>
        <dbReference type="PIRSR" id="PIRSR603542-2"/>
    </source>
</evidence>
<dbReference type="UniPathway" id="UPA00017"/>
<evidence type="ECO:0000256" key="7">
    <source>
        <dbReference type="ARBA" id="ARBA00023191"/>
    </source>
</evidence>
<comment type="pathway">
    <text evidence="2">Siderophore biosynthesis; enterobactin biosynthesis.</text>
</comment>
<evidence type="ECO:0000256" key="8">
    <source>
        <dbReference type="ARBA" id="ARBA00029894"/>
    </source>
</evidence>
<keyword evidence="13" id="KW-0460">Magnesium</keyword>
<dbReference type="PANTHER" id="PTHR38096:SF1">
    <property type="entry name" value="ENTEROBACTIN SYNTHASE COMPONENT D"/>
    <property type="match status" value="1"/>
</dbReference>
<comment type="caution">
    <text evidence="16">The sequence shown here is derived from an EMBL/GenBank/DDBJ whole genome shotgun (WGS) entry which is preliminary data.</text>
</comment>
<feature type="binding site" evidence="12">
    <location>
        <position position="49"/>
    </location>
    <ligand>
        <name>CoA</name>
        <dbReference type="ChEBI" id="CHEBI:57287"/>
    </ligand>
</feature>
<evidence type="ECO:0000256" key="1">
    <source>
        <dbReference type="ARBA" id="ARBA00003937"/>
    </source>
</evidence>
<dbReference type="Pfam" id="PF17837">
    <property type="entry name" value="4PPT_N"/>
    <property type="match status" value="1"/>
</dbReference>
<evidence type="ECO:0000256" key="2">
    <source>
        <dbReference type="ARBA" id="ARBA00004993"/>
    </source>
</evidence>
<comment type="function">
    <text evidence="1">Involved in the biosynthesis of the siderophore enterobactin (enterochelin), which is a macrocyclic trimeric lactone of N-(2,3-dihydroxybenzoyl)-serine. The serine trilactone serves as a scaffolding for the three catechol functionalities that provide hexadentate coordination for the tightly ligated iron(2+) atoms. Plays an essential role in the assembly of the enterobactin by catalyzing the transfer of the 4'-phosphopantetheine (Ppant) moiety from coenzyme A to the apo-domains of both EntB (ArCP domain) and EntF (PCP domain) to yield their holo-forms which make them competent for the activation of 2,3-dihydroxybenzoate (DHB) and L-serine, respectively.</text>
</comment>
<evidence type="ECO:0000313" key="16">
    <source>
        <dbReference type="EMBL" id="RAZ92379.1"/>
    </source>
</evidence>
<evidence type="ECO:0000313" key="17">
    <source>
        <dbReference type="Proteomes" id="UP000251558"/>
    </source>
</evidence>
<comment type="subunit">
    <text evidence="4">EntB, EntD, EntE, and EntF form a multienzyme complex called enterobactin synthase.</text>
</comment>
<comment type="cofactor">
    <cofactor evidence="13">
        <name>Mg(2+)</name>
        <dbReference type="ChEBI" id="CHEBI:18420"/>
    </cofactor>
</comment>
<gene>
    <name evidence="16" type="ORF">DPM33_00185</name>
</gene>
<dbReference type="EMBL" id="QMBP01000001">
    <property type="protein sequence ID" value="RAZ92379.1"/>
    <property type="molecule type" value="Genomic_DNA"/>
</dbReference>
<dbReference type="GO" id="GO:0009239">
    <property type="term" value="P:enterobactin biosynthetic process"/>
    <property type="evidence" value="ECO:0007669"/>
    <property type="project" value="UniProtKB-UniPathway"/>
</dbReference>
<dbReference type="InterPro" id="IPR037143">
    <property type="entry name" value="4-PPantetheinyl_Trfase_dom_sf"/>
</dbReference>
<keyword evidence="7" id="KW-0259">Enterobactin biosynthesis</keyword>
<dbReference type="PANTHER" id="PTHR38096">
    <property type="entry name" value="ENTEROBACTIN SYNTHASE COMPONENT D"/>
    <property type="match status" value="1"/>
</dbReference>
<comment type="catalytic activity">
    <reaction evidence="11">
        <text>apo-[peptidyl-carrier protein] + CoA = holo-[peptidyl-carrier protein] + adenosine 3',5'-bisphosphate + H(+)</text>
        <dbReference type="Rhea" id="RHEA:46228"/>
        <dbReference type="Rhea" id="RHEA-COMP:11479"/>
        <dbReference type="Rhea" id="RHEA-COMP:11480"/>
        <dbReference type="ChEBI" id="CHEBI:15378"/>
        <dbReference type="ChEBI" id="CHEBI:29999"/>
        <dbReference type="ChEBI" id="CHEBI:57287"/>
        <dbReference type="ChEBI" id="CHEBI:58343"/>
        <dbReference type="ChEBI" id="CHEBI:64479"/>
    </reaction>
</comment>
<evidence type="ECO:0000256" key="3">
    <source>
        <dbReference type="ARBA" id="ARBA00008342"/>
    </source>
</evidence>
<accession>A0A330I018</accession>
<feature type="binding site" evidence="13">
    <location>
        <position position="109"/>
    </location>
    <ligand>
        <name>Mg(2+)</name>
        <dbReference type="ChEBI" id="CHEBI:18420"/>
    </ligand>
</feature>
<feature type="binding site" evidence="12">
    <location>
        <position position="146"/>
    </location>
    <ligand>
        <name>CoA</name>
        <dbReference type="ChEBI" id="CHEBI:57287"/>
    </ligand>
</feature>
<evidence type="ECO:0000259" key="15">
    <source>
        <dbReference type="Pfam" id="PF17837"/>
    </source>
</evidence>
<evidence type="ECO:0000256" key="4">
    <source>
        <dbReference type="ARBA" id="ARBA00011503"/>
    </source>
</evidence>
<protein>
    <recommendedName>
        <fullName evidence="5">Enterobactin synthase component D</fullName>
    </recommendedName>
    <alternativeName>
        <fullName evidence="8">4'-phosphopantetheinyl transferase EntD</fullName>
    </alternativeName>
    <alternativeName>
        <fullName evidence="9">Enterochelin synthase D</fullName>
    </alternativeName>
</protein>
<evidence type="ECO:0000259" key="14">
    <source>
        <dbReference type="Pfam" id="PF01648"/>
    </source>
</evidence>
<dbReference type="OrthoDB" id="8210607at2"/>
<dbReference type="Proteomes" id="UP000251558">
    <property type="component" value="Unassembled WGS sequence"/>
</dbReference>
<evidence type="ECO:0000256" key="11">
    <source>
        <dbReference type="ARBA" id="ARBA00049191"/>
    </source>
</evidence>
<comment type="catalytic activity">
    <reaction evidence="10">
        <text>apo-[aryl-carrier protein] + CoA = holo-[aryl-carrier protein] + adenosine 3',5'-bisphosphate + H(+)</text>
        <dbReference type="Rhea" id="RHEA:48404"/>
        <dbReference type="Rhea" id="RHEA-COMP:15903"/>
        <dbReference type="Rhea" id="RHEA-COMP:17557"/>
        <dbReference type="ChEBI" id="CHEBI:15378"/>
        <dbReference type="ChEBI" id="CHEBI:29999"/>
        <dbReference type="ChEBI" id="CHEBI:57287"/>
        <dbReference type="ChEBI" id="CHEBI:58343"/>
        <dbReference type="ChEBI" id="CHEBI:64479"/>
    </reaction>
</comment>